<keyword evidence="4 5" id="KW-0378">Hydrolase</keyword>
<dbReference type="InterPro" id="IPR002467">
    <property type="entry name" value="Pept_M24A_MAP1"/>
</dbReference>
<dbReference type="Pfam" id="PF00557">
    <property type="entry name" value="Peptidase_M24"/>
    <property type="match status" value="1"/>
</dbReference>
<reference evidence="9" key="1">
    <citation type="submission" date="2023-10" db="EMBL/GenBank/DDBJ databases">
        <authorList>
            <person name="Chen Y."/>
            <person name="Shah S."/>
            <person name="Dougan E. K."/>
            <person name="Thang M."/>
            <person name="Chan C."/>
        </authorList>
    </citation>
    <scope>NUCLEOTIDE SEQUENCE [LARGE SCALE GENOMIC DNA]</scope>
</reference>
<feature type="binding site" evidence="5">
    <location>
        <position position="393"/>
    </location>
    <ligand>
        <name>a divalent metal cation</name>
        <dbReference type="ChEBI" id="CHEBI:60240"/>
        <label>1</label>
    </ligand>
</feature>
<dbReference type="InterPro" id="IPR036005">
    <property type="entry name" value="Creatinase/aminopeptidase-like"/>
</dbReference>
<evidence type="ECO:0000256" key="2">
    <source>
        <dbReference type="ARBA" id="ARBA00022670"/>
    </source>
</evidence>
<comment type="caution">
    <text evidence="9">The sequence shown here is derived from an EMBL/GenBank/DDBJ whole genome shotgun (WGS) entry which is preliminary data.</text>
</comment>
<dbReference type="Gene3D" id="3.90.230.10">
    <property type="entry name" value="Creatinase/methionine aminopeptidase superfamily"/>
    <property type="match status" value="1"/>
</dbReference>
<feature type="binding site" evidence="5">
    <location>
        <position position="328"/>
    </location>
    <ligand>
        <name>a divalent metal cation</name>
        <dbReference type="ChEBI" id="CHEBI:60240"/>
        <label>2</label>
        <note>catalytic</note>
    </ligand>
</feature>
<dbReference type="Proteomes" id="UP001189429">
    <property type="component" value="Unassembled WGS sequence"/>
</dbReference>
<feature type="binding site" evidence="5">
    <location>
        <position position="265"/>
    </location>
    <ligand>
        <name>a divalent metal cation</name>
        <dbReference type="ChEBI" id="CHEBI:60240"/>
        <label>1</label>
    </ligand>
</feature>
<feature type="binding site" evidence="5">
    <location>
        <position position="335"/>
    </location>
    <ligand>
        <name>substrate</name>
    </ligand>
</feature>
<comment type="catalytic activity">
    <reaction evidence="5 6">
        <text>Release of N-terminal amino acids, preferentially methionine, from peptides and arylamides.</text>
        <dbReference type="EC" id="3.4.11.18"/>
    </reaction>
</comment>
<evidence type="ECO:0000313" key="10">
    <source>
        <dbReference type="Proteomes" id="UP001189429"/>
    </source>
</evidence>
<dbReference type="InterPro" id="IPR000994">
    <property type="entry name" value="Pept_M24"/>
</dbReference>
<evidence type="ECO:0000256" key="6">
    <source>
        <dbReference type="RuleBase" id="RU003653"/>
    </source>
</evidence>
<protein>
    <recommendedName>
        <fullName evidence="6">Methionine aminopeptidase</fullName>
        <ecNumber evidence="6">3.4.11.18</ecNumber>
    </recommendedName>
</protein>
<feature type="binding site" evidence="5">
    <location>
        <position position="237"/>
    </location>
    <ligand>
        <name>substrate</name>
    </ligand>
</feature>
<name>A0ABN9WNH3_9DINO</name>
<accession>A0ABN9WNH3</accession>
<gene>
    <name evidence="9" type="ORF">PCOR1329_LOCUS67909</name>
</gene>
<dbReference type="EMBL" id="CAUYUJ010018827">
    <property type="protein sequence ID" value="CAK0886608.1"/>
    <property type="molecule type" value="Genomic_DNA"/>
</dbReference>
<keyword evidence="3 5" id="KW-0479">Metal-binding</keyword>
<feature type="binding site" evidence="5">
    <location>
        <position position="254"/>
    </location>
    <ligand>
        <name>a divalent metal cation</name>
        <dbReference type="ChEBI" id="CHEBI:60240"/>
        <label>1</label>
    </ligand>
</feature>
<evidence type="ECO:0000313" key="9">
    <source>
        <dbReference type="EMBL" id="CAK0886608.1"/>
    </source>
</evidence>
<feature type="binding site" evidence="5">
    <location>
        <position position="361"/>
    </location>
    <ligand>
        <name>a divalent metal cation</name>
        <dbReference type="ChEBI" id="CHEBI:60240"/>
        <label>2</label>
        <note>catalytic</note>
    </ligand>
</feature>
<dbReference type="CDD" id="cd01086">
    <property type="entry name" value="MetAP1"/>
    <property type="match status" value="1"/>
</dbReference>
<keyword evidence="10" id="KW-1185">Reference proteome</keyword>
<organism evidence="9 10">
    <name type="scientific">Prorocentrum cordatum</name>
    <dbReference type="NCBI Taxonomy" id="2364126"/>
    <lineage>
        <taxon>Eukaryota</taxon>
        <taxon>Sar</taxon>
        <taxon>Alveolata</taxon>
        <taxon>Dinophyceae</taxon>
        <taxon>Prorocentrales</taxon>
        <taxon>Prorocentraceae</taxon>
        <taxon>Prorocentrum</taxon>
    </lineage>
</organism>
<feature type="region of interest" description="Disordered" evidence="7">
    <location>
        <begin position="1"/>
        <end position="60"/>
    </location>
</feature>
<dbReference type="InterPro" id="IPR001714">
    <property type="entry name" value="Pept_M24_MAP"/>
</dbReference>
<comment type="function">
    <text evidence="6">Cotranslationally removes the N-terminal methionine from nascent proteins. The N-terminal methionine is often cleaved when the second residue in the primary sequence is small and uncharged (Met-Ala-, Cys, Gly, Pro, Ser, Thr, or Val).</text>
</comment>
<evidence type="ECO:0000256" key="4">
    <source>
        <dbReference type="ARBA" id="ARBA00022801"/>
    </source>
</evidence>
<feature type="compositionally biased region" description="Basic residues" evidence="7">
    <location>
        <begin position="32"/>
        <end position="42"/>
    </location>
</feature>
<evidence type="ECO:0000256" key="3">
    <source>
        <dbReference type="ARBA" id="ARBA00022723"/>
    </source>
</evidence>
<feature type="binding site" evidence="5">
    <location>
        <position position="265"/>
    </location>
    <ligand>
        <name>a divalent metal cation</name>
        <dbReference type="ChEBI" id="CHEBI:60240"/>
        <label>2</label>
        <note>catalytic</note>
    </ligand>
</feature>
<sequence length="427" mass="46474">MAEAEPDAAVQEEVADGEDQDDNEVNDASGGKKSKHKKKRQAAAKAAAEAAEARAAEAAAAAMQSVGLASKYVPSAGGTDEEFDAWLEEVKRARAPAIALNEEQAARLPKKFLGYGFSGTLRPHFVHVRAPPPPDVDPPDYALHEQGVSISEKQKDKDPKNIPELSGEDLETMRESCRLGREILDLAARALKPGVTGDFLDRVVYHACCERQIYPSPLNYYNFPKSVCVSPNEVICHGIPDMRPIEDGDIVNLDVSIYHKGFHSDLNETFLVGDVPEGRRKTVHAAYDCLHAASQMIKPGVMYRDVGTVISATAAKHGCSVVNAYTGHGVGKLFHGPPNIPHYKKNKAMGIMKPGHVFTIEPMINLGPDGGDRLWPDKWTAVTCNGKPSAQFEHTFLVTETGFEVLTARKGAPTDAMPPYDPNQFQR</sequence>
<evidence type="ECO:0000256" key="1">
    <source>
        <dbReference type="ARBA" id="ARBA00022438"/>
    </source>
</evidence>
<keyword evidence="2 5" id="KW-0645">Protease</keyword>
<dbReference type="HAMAP" id="MF_01974">
    <property type="entry name" value="MetAP_1"/>
    <property type="match status" value="1"/>
</dbReference>
<dbReference type="PROSITE" id="PS00680">
    <property type="entry name" value="MAP_1"/>
    <property type="match status" value="1"/>
</dbReference>
<dbReference type="EC" id="3.4.11.18" evidence="6"/>
<proteinExistence type="inferred from homology"/>
<keyword evidence="1 5" id="KW-0031">Aminopeptidase</keyword>
<dbReference type="SUPFAM" id="SSF55920">
    <property type="entry name" value="Creatinase/aminopeptidase"/>
    <property type="match status" value="1"/>
</dbReference>
<comment type="similarity">
    <text evidence="5">Belongs to the peptidase M24A family. Methionine aminopeptidase type 1 subfamily.</text>
</comment>
<feature type="domain" description="Peptidase M24" evidence="8">
    <location>
        <begin position="171"/>
        <end position="400"/>
    </location>
</feature>
<dbReference type="PANTHER" id="PTHR43330">
    <property type="entry name" value="METHIONINE AMINOPEPTIDASE"/>
    <property type="match status" value="1"/>
</dbReference>
<feature type="compositionally biased region" description="Acidic residues" evidence="7">
    <location>
        <begin position="13"/>
        <end position="25"/>
    </location>
</feature>
<feature type="binding site" evidence="5">
    <location>
        <position position="393"/>
    </location>
    <ligand>
        <name>a divalent metal cation</name>
        <dbReference type="ChEBI" id="CHEBI:60240"/>
        <label>2</label>
        <note>catalytic</note>
    </ligand>
</feature>
<comment type="cofactor">
    <cofactor evidence="5">
        <name>Co(2+)</name>
        <dbReference type="ChEBI" id="CHEBI:48828"/>
    </cofactor>
    <cofactor evidence="5">
        <name>Zn(2+)</name>
        <dbReference type="ChEBI" id="CHEBI:29105"/>
    </cofactor>
    <cofactor evidence="5">
        <name>Mn(2+)</name>
        <dbReference type="ChEBI" id="CHEBI:29035"/>
    </cofactor>
    <cofactor evidence="5">
        <name>Fe(2+)</name>
        <dbReference type="ChEBI" id="CHEBI:29033"/>
    </cofactor>
    <text evidence="5">Binds 2 divalent metal cations per subunit. Has a high-affinity and a low affinity metal-binding site. The true nature of the physiological cofactor is under debate. The enzyme is active with cobalt, zinc, manganese or divalent iron ions. Most likely, methionine aminopeptidases function as mononuclear Fe(2+)-metalloproteases under physiological conditions, and the catalytically relevant metal-binding site has been assigned to the histidine-containing high-affinity site.</text>
</comment>
<dbReference type="PRINTS" id="PR00599">
    <property type="entry name" value="MAPEPTIDASE"/>
</dbReference>
<evidence type="ECO:0000259" key="8">
    <source>
        <dbReference type="Pfam" id="PF00557"/>
    </source>
</evidence>
<evidence type="ECO:0000256" key="5">
    <source>
        <dbReference type="HAMAP-Rule" id="MF_03174"/>
    </source>
</evidence>
<dbReference type="PANTHER" id="PTHR43330:SF7">
    <property type="entry name" value="METHIONINE AMINOPEPTIDASE 1"/>
    <property type="match status" value="1"/>
</dbReference>
<dbReference type="NCBIfam" id="TIGR00500">
    <property type="entry name" value="met_pdase_I"/>
    <property type="match status" value="1"/>
</dbReference>
<evidence type="ECO:0000256" key="7">
    <source>
        <dbReference type="SAM" id="MobiDB-lite"/>
    </source>
</evidence>